<gene>
    <name evidence="2" type="ORF">AVDCRST_MAG19-1654</name>
</gene>
<reference evidence="2" key="1">
    <citation type="submission" date="2020-02" db="EMBL/GenBank/DDBJ databases">
        <authorList>
            <person name="Meier V. D."/>
        </authorList>
    </citation>
    <scope>NUCLEOTIDE SEQUENCE</scope>
    <source>
        <strain evidence="2">AVDCRST_MAG19</strain>
    </source>
</reference>
<protein>
    <submittedName>
        <fullName evidence="2">Uncharacterized protein</fullName>
    </submittedName>
</protein>
<proteinExistence type="predicted"/>
<dbReference type="EMBL" id="CADCWL010000070">
    <property type="protein sequence ID" value="CAA9559697.1"/>
    <property type="molecule type" value="Genomic_DNA"/>
</dbReference>
<dbReference type="AlphaFoldDB" id="A0A6J4UT55"/>
<evidence type="ECO:0000256" key="1">
    <source>
        <dbReference type="SAM" id="MobiDB-lite"/>
    </source>
</evidence>
<sequence>MGGEGASQGVDGSPSTEGGRVGGFSIISGDAFIWRQGRAEVTLAPLGTGWSVIYRSTTRLLGPQQVLYEKHHENPTYAAWDVMARVVLVSHNEDEGLRAGRSAAQWIKGRTKATAAATALGAADA</sequence>
<evidence type="ECO:0000313" key="2">
    <source>
        <dbReference type="EMBL" id="CAA9559697.1"/>
    </source>
</evidence>
<name>A0A6J4UT55_9BACT</name>
<feature type="region of interest" description="Disordered" evidence="1">
    <location>
        <begin position="1"/>
        <end position="20"/>
    </location>
</feature>
<organism evidence="2">
    <name type="scientific">uncultured Thermomicrobiales bacterium</name>
    <dbReference type="NCBI Taxonomy" id="1645740"/>
    <lineage>
        <taxon>Bacteria</taxon>
        <taxon>Pseudomonadati</taxon>
        <taxon>Thermomicrobiota</taxon>
        <taxon>Thermomicrobia</taxon>
        <taxon>Thermomicrobiales</taxon>
        <taxon>environmental samples</taxon>
    </lineage>
</organism>
<accession>A0A6J4UT55</accession>